<dbReference type="Gene3D" id="3.40.50.12780">
    <property type="entry name" value="N-terminal domain of ligase-like"/>
    <property type="match status" value="1"/>
</dbReference>
<dbReference type="InterPro" id="IPR050091">
    <property type="entry name" value="PKS_NRPS_Biosynth_Enz"/>
</dbReference>
<dbReference type="PROSITE" id="PS00455">
    <property type="entry name" value="AMP_BINDING"/>
    <property type="match status" value="1"/>
</dbReference>
<feature type="active site" description="Proton acceptor; for dehydratase activity" evidence="11">
    <location>
        <position position="935"/>
    </location>
</feature>
<dbReference type="Pfam" id="PF08659">
    <property type="entry name" value="KR"/>
    <property type="match status" value="1"/>
</dbReference>
<dbReference type="Gene3D" id="3.30.300.30">
    <property type="match status" value="1"/>
</dbReference>
<dbReference type="InterPro" id="IPR000794">
    <property type="entry name" value="Beta-ketoacyl_synthase"/>
</dbReference>
<dbReference type="InterPro" id="IPR016039">
    <property type="entry name" value="Thiolase-like"/>
</dbReference>
<dbReference type="PROSITE" id="PS52004">
    <property type="entry name" value="KS3_2"/>
    <property type="match status" value="2"/>
</dbReference>
<dbReference type="SMART" id="SM00827">
    <property type="entry name" value="PKS_AT"/>
    <property type="match status" value="1"/>
</dbReference>
<dbReference type="SMART" id="SM00825">
    <property type="entry name" value="PKS_KS"/>
    <property type="match status" value="1"/>
</dbReference>
<accession>A0ABP0PT12</accession>
<keyword evidence="3" id="KW-0596">Phosphopantetheine</keyword>
<dbReference type="InterPro" id="IPR020841">
    <property type="entry name" value="PKS_Beta-ketoAc_synthase_dom"/>
</dbReference>
<dbReference type="InterPro" id="IPR001227">
    <property type="entry name" value="Ac_transferase_dom_sf"/>
</dbReference>
<dbReference type="Gene3D" id="3.90.180.10">
    <property type="entry name" value="Medium-chain alcohol dehydrogenases, catalytic domain"/>
    <property type="match status" value="1"/>
</dbReference>
<dbReference type="Gene3D" id="3.40.47.10">
    <property type="match status" value="7"/>
</dbReference>
<dbReference type="InterPro" id="IPR049900">
    <property type="entry name" value="PKS_mFAS_DH"/>
</dbReference>
<feature type="transmembrane region" description="Helical" evidence="12">
    <location>
        <begin position="84"/>
        <end position="103"/>
    </location>
</feature>
<dbReference type="InterPro" id="IPR042104">
    <property type="entry name" value="PKS_dehydratase_sf"/>
</dbReference>
<dbReference type="SUPFAM" id="SSF51735">
    <property type="entry name" value="NAD(P)-binding Rossmann-fold domains"/>
    <property type="match status" value="2"/>
</dbReference>
<keyword evidence="8" id="KW-0443">Lipid metabolism</keyword>
<dbReference type="InterPro" id="IPR014030">
    <property type="entry name" value="Ketoacyl_synth_N"/>
</dbReference>
<evidence type="ECO:0000256" key="1">
    <source>
        <dbReference type="ARBA" id="ARBA00008467"/>
    </source>
</evidence>
<dbReference type="Pfam" id="PF21089">
    <property type="entry name" value="PKS_DH_N"/>
    <property type="match status" value="1"/>
</dbReference>
<dbReference type="InterPro" id="IPR018201">
    <property type="entry name" value="Ketoacyl_synth_AS"/>
</dbReference>
<dbReference type="InterPro" id="IPR000873">
    <property type="entry name" value="AMP-dep_synth/lig_dom"/>
</dbReference>
<dbReference type="InterPro" id="IPR020843">
    <property type="entry name" value="ER"/>
</dbReference>
<keyword evidence="7" id="KW-0521">NADP</keyword>
<dbReference type="InterPro" id="IPR013149">
    <property type="entry name" value="ADH-like_C"/>
</dbReference>
<keyword evidence="4" id="KW-0597">Phosphoprotein</keyword>
<dbReference type="InterPro" id="IPR016035">
    <property type="entry name" value="Acyl_Trfase/lysoPLipase"/>
</dbReference>
<dbReference type="InterPro" id="IPR042099">
    <property type="entry name" value="ANL_N_sf"/>
</dbReference>
<dbReference type="CDD" id="cd05195">
    <property type="entry name" value="enoyl_red"/>
    <property type="match status" value="1"/>
</dbReference>
<reference evidence="16 17" key="1">
    <citation type="submission" date="2024-02" db="EMBL/GenBank/DDBJ databases">
        <authorList>
            <person name="Chen Y."/>
            <person name="Shah S."/>
            <person name="Dougan E. K."/>
            <person name="Thang M."/>
            <person name="Chan C."/>
        </authorList>
    </citation>
    <scope>NUCLEOTIDE SEQUENCE [LARGE SCALE GENOMIC DNA]</scope>
</reference>
<proteinExistence type="inferred from homology"/>
<evidence type="ECO:0000259" key="14">
    <source>
        <dbReference type="PROSITE" id="PS52004"/>
    </source>
</evidence>
<evidence type="ECO:0000256" key="2">
    <source>
        <dbReference type="ARBA" id="ARBA00013191"/>
    </source>
</evidence>
<organism evidence="16 17">
    <name type="scientific">Durusdinium trenchii</name>
    <dbReference type="NCBI Taxonomy" id="1381693"/>
    <lineage>
        <taxon>Eukaryota</taxon>
        <taxon>Sar</taxon>
        <taxon>Alveolata</taxon>
        <taxon>Dinophyceae</taxon>
        <taxon>Suessiales</taxon>
        <taxon>Symbiodiniaceae</taxon>
        <taxon>Durusdinium</taxon>
    </lineage>
</organism>
<evidence type="ECO:0000259" key="15">
    <source>
        <dbReference type="PROSITE" id="PS52019"/>
    </source>
</evidence>
<dbReference type="CDD" id="cd00827">
    <property type="entry name" value="init_cond_enzymes"/>
    <property type="match status" value="1"/>
</dbReference>
<dbReference type="Gene3D" id="3.40.50.360">
    <property type="match status" value="1"/>
</dbReference>
<dbReference type="SMART" id="SM00823">
    <property type="entry name" value="PKS_PP"/>
    <property type="match status" value="1"/>
</dbReference>
<dbReference type="PANTHER" id="PTHR43775:SF37">
    <property type="entry name" value="SI:DKEY-61P9.11"/>
    <property type="match status" value="1"/>
</dbReference>
<dbReference type="PROSITE" id="PS52019">
    <property type="entry name" value="PKS_MFAS_DH"/>
    <property type="match status" value="1"/>
</dbReference>
<comment type="caution">
    <text evidence="16">The sequence shown here is derived from an EMBL/GenBank/DDBJ whole genome shotgun (WGS) entry which is preliminary data.</text>
</comment>
<keyword evidence="12" id="KW-0812">Transmembrane</keyword>
<dbReference type="InterPro" id="IPR020806">
    <property type="entry name" value="PKS_PP-bd"/>
</dbReference>
<dbReference type="InterPro" id="IPR014043">
    <property type="entry name" value="Acyl_transferase_dom"/>
</dbReference>
<protein>
    <recommendedName>
        <fullName evidence="2">beta-ketoacyl-[acyl-carrier-protein] synthase I</fullName>
        <ecNumber evidence="2">2.3.1.41</ecNumber>
    </recommendedName>
</protein>
<dbReference type="Proteomes" id="UP001642464">
    <property type="component" value="Unassembled WGS sequence"/>
</dbReference>
<evidence type="ECO:0000256" key="12">
    <source>
        <dbReference type="SAM" id="Phobius"/>
    </source>
</evidence>
<evidence type="ECO:0000256" key="6">
    <source>
        <dbReference type="ARBA" id="ARBA00022832"/>
    </source>
</evidence>
<dbReference type="Gene3D" id="3.40.366.10">
    <property type="entry name" value="Malonyl-Coenzyme A Acyl Carrier Protein, domain 2"/>
    <property type="match status" value="1"/>
</dbReference>
<dbReference type="InterPro" id="IPR049552">
    <property type="entry name" value="PKS_DH_N"/>
</dbReference>
<dbReference type="InterPro" id="IPR011032">
    <property type="entry name" value="GroES-like_sf"/>
</dbReference>
<feature type="domain" description="Carrier" evidence="13">
    <location>
        <begin position="2058"/>
        <end position="2135"/>
    </location>
</feature>
<dbReference type="CDD" id="cd05931">
    <property type="entry name" value="FAAL"/>
    <property type="match status" value="1"/>
</dbReference>
<dbReference type="SUPFAM" id="SSF47336">
    <property type="entry name" value="ACP-like"/>
    <property type="match status" value="1"/>
</dbReference>
<dbReference type="SUPFAM" id="SSF53901">
    <property type="entry name" value="Thiolase-like"/>
    <property type="match status" value="7"/>
</dbReference>
<dbReference type="InterPro" id="IPR013968">
    <property type="entry name" value="PKS_KR"/>
</dbReference>
<dbReference type="InterPro" id="IPR049551">
    <property type="entry name" value="PKS_DH_C"/>
</dbReference>
<keyword evidence="9" id="KW-0511">Multifunctional enzyme</keyword>
<dbReference type="InterPro" id="IPR036291">
    <property type="entry name" value="NAD(P)-bd_dom_sf"/>
</dbReference>
<keyword evidence="6" id="KW-0276">Fatty acid metabolism</keyword>
<feature type="domain" description="PKS/mFAS DH" evidence="15">
    <location>
        <begin position="904"/>
        <end position="1195"/>
    </location>
</feature>
<dbReference type="InterPro" id="IPR025110">
    <property type="entry name" value="AMP-bd_C"/>
</dbReference>
<dbReference type="Gene3D" id="3.30.70.3290">
    <property type="match status" value="1"/>
</dbReference>
<evidence type="ECO:0000313" key="16">
    <source>
        <dbReference type="EMBL" id="CAK9078094.1"/>
    </source>
</evidence>
<feature type="domain" description="Ketosynthase family 3 (KS3)" evidence="14">
    <location>
        <begin position="2136"/>
        <end position="2544"/>
    </location>
</feature>
<dbReference type="PANTHER" id="PTHR43775">
    <property type="entry name" value="FATTY ACID SYNTHASE"/>
    <property type="match status" value="1"/>
</dbReference>
<keyword evidence="12" id="KW-0472">Membrane</keyword>
<dbReference type="PROSITE" id="PS00606">
    <property type="entry name" value="KS3_1"/>
    <property type="match status" value="1"/>
</dbReference>
<evidence type="ECO:0000256" key="5">
    <source>
        <dbReference type="ARBA" id="ARBA00022679"/>
    </source>
</evidence>
<dbReference type="Gene3D" id="3.10.129.110">
    <property type="entry name" value="Polyketide synthase dehydratase"/>
    <property type="match status" value="1"/>
</dbReference>
<dbReference type="SUPFAM" id="SSF56801">
    <property type="entry name" value="Acetyl-CoA synthetase-like"/>
    <property type="match status" value="1"/>
</dbReference>
<dbReference type="Gene3D" id="3.40.50.720">
    <property type="entry name" value="NAD(P)-binding Rossmann-like Domain"/>
    <property type="match status" value="2"/>
</dbReference>
<dbReference type="InterPro" id="IPR014031">
    <property type="entry name" value="Ketoacyl_synth_C"/>
</dbReference>
<evidence type="ECO:0000256" key="11">
    <source>
        <dbReference type="PROSITE-ProRule" id="PRU01363"/>
    </source>
</evidence>
<feature type="domain" description="Ketosynthase family 3 (KS3)" evidence="14">
    <location>
        <begin position="3077"/>
        <end position="3477"/>
    </location>
</feature>
<feature type="region of interest" description="N-terminal hotdog fold" evidence="11">
    <location>
        <begin position="904"/>
        <end position="1029"/>
    </location>
</feature>
<keyword evidence="12" id="KW-1133">Transmembrane helix</keyword>
<dbReference type="InterPro" id="IPR045851">
    <property type="entry name" value="AMP-bd_C_sf"/>
</dbReference>
<dbReference type="Pfam" id="PF00107">
    <property type="entry name" value="ADH_zinc_N"/>
    <property type="match status" value="1"/>
</dbReference>
<evidence type="ECO:0000313" key="17">
    <source>
        <dbReference type="Proteomes" id="UP001642464"/>
    </source>
</evidence>
<dbReference type="CDD" id="cd00834">
    <property type="entry name" value="KAS_I_II"/>
    <property type="match status" value="2"/>
</dbReference>
<dbReference type="Pfam" id="PF02801">
    <property type="entry name" value="Ketoacyl-synt_C"/>
    <property type="match status" value="2"/>
</dbReference>
<dbReference type="Pfam" id="PF00109">
    <property type="entry name" value="ketoacyl-synt"/>
    <property type="match status" value="3"/>
</dbReference>
<keyword evidence="17" id="KW-1185">Reference proteome</keyword>
<dbReference type="SMART" id="SM00826">
    <property type="entry name" value="PKS_DH"/>
    <property type="match status" value="1"/>
</dbReference>
<evidence type="ECO:0000256" key="8">
    <source>
        <dbReference type="ARBA" id="ARBA00023098"/>
    </source>
</evidence>
<evidence type="ECO:0000256" key="4">
    <source>
        <dbReference type="ARBA" id="ARBA00022553"/>
    </source>
</evidence>
<dbReference type="Pfam" id="PF14765">
    <property type="entry name" value="PS-DH"/>
    <property type="match status" value="1"/>
</dbReference>
<dbReference type="SUPFAM" id="SSF52218">
    <property type="entry name" value="Flavoproteins"/>
    <property type="match status" value="1"/>
</dbReference>
<dbReference type="SUPFAM" id="SSF52151">
    <property type="entry name" value="FabD/lysophospholipase-like"/>
    <property type="match status" value="1"/>
</dbReference>
<dbReference type="Gene3D" id="1.10.1200.10">
    <property type="entry name" value="ACP-like"/>
    <property type="match status" value="1"/>
</dbReference>
<dbReference type="PROSITE" id="PS50075">
    <property type="entry name" value="CARRIER"/>
    <property type="match status" value="1"/>
</dbReference>
<gene>
    <name evidence="16" type="ORF">SCF082_LOCUS37399</name>
</gene>
<comment type="similarity">
    <text evidence="1">Belongs to the thiolase-like superfamily. Beta-ketoacyl-ACP synthases family.</text>
</comment>
<dbReference type="EC" id="2.3.1.41" evidence="2"/>
<dbReference type="Pfam" id="PF23024">
    <property type="entry name" value="AMP-dom_DIP2-like"/>
    <property type="match status" value="1"/>
</dbReference>
<dbReference type="EMBL" id="CAXAMM010038036">
    <property type="protein sequence ID" value="CAK9078094.1"/>
    <property type="molecule type" value="Genomic_DNA"/>
</dbReference>
<feature type="region of interest" description="C-terminal hotdog fold" evidence="11">
    <location>
        <begin position="1047"/>
        <end position="1195"/>
    </location>
</feature>
<dbReference type="InterPro" id="IPR036736">
    <property type="entry name" value="ACP-like_sf"/>
</dbReference>
<dbReference type="InterPro" id="IPR040097">
    <property type="entry name" value="FAAL/FAAC"/>
</dbReference>
<evidence type="ECO:0000256" key="9">
    <source>
        <dbReference type="ARBA" id="ARBA00023268"/>
    </source>
</evidence>
<keyword evidence="10" id="KW-0012">Acyltransferase</keyword>
<keyword evidence="5" id="KW-0808">Transferase</keyword>
<evidence type="ECO:0000259" key="13">
    <source>
        <dbReference type="PROSITE" id="PS50075"/>
    </source>
</evidence>
<sequence>MSTVNKQYDSRLEWPASFCDVLPQQADAFGSRTAFTFFRRVGNPVKSVTYEGLHREARAVAAFLQSHDLRGERVVLFFDAGLDFVSAFLGCALAGVVAVPLPLPRLRRRNQRIESVLHDCDARAVLCTQDIQRQLESDRDLLDHDGLRFVLAMEDAREHGGTFHDVALHPDELALLQYTSGSTGTPKGVMVSHANLIANVRAMAERLACTPEDIGVSWLPHFHDMGLIGGILLPFAVGFETVLFPPLSFVERPISWLETISKFRATISGGPNFAYDVCERRATSTDIAALDLSSWRLAFSGSEMVQPTVLERFLKRFRVTGFRDEALLPVYGLAETTLFVSGRAQDEVPRRYCVDLDALQEGRARFVELDSSNGKRIVSCGRPAERHDVVIVDPESGQPVEEGHVGEVSVAGPSVTAGYWNRSHRFYVAPESESDGGTTRYLRTGDLGFLSGGEVFITGRIKDLIILRGANVYPDDIEASVERSHPAVHRDGVAAFSVELDDQECAGVVVEIARDQLREFSFEDLVESVREAVNSDLNIQLSLIVAVTPSRIPRTSSGKKQRSRCREDWSAGKLGGVVGEWRYQPGAPATPTVDVTENAVTVVEETVEDLSSPVALNAGSLKAIRTKEAKSKRSRAIATVDQETDSRRIDNDPIAVVGMACRFPQANSLSEFDQLLRSGADAISEAASRMAGTYAQRLSDDPSLDLATFAYSANTARAGHLYRSLVIGEGREAIQSGLARLAGKTSFERIARSIEYREPTIPLISNVTGRQLAEGEVPDANYWRTHARNPVLFESGMKELANHRVDVYLEVGPTPNLVSMGRTCISSGKSRWLPSLRPGQSDWQVIGKSLQTMYETGFDVDWHEFDRPYRPHRVELPEYPFERDHYWIDQVSDWYRGEQTAATHPLLGNAVSTDGALTSFESTVQAQSHGWLDEHSLFGTTAVPAAAYLEMAWAAARELSRTSVVRVEEISLRQMLTLSGAQPTRVRVQTQSRESLRPKFQVYSQQGTEADAPWTLHATGTLASHGWMSASRRMATADVNEIRDLCSDAVSVEAFYEALAQRGLTYSGDFRSLRELYIGSANALGLANASDQFADDVRFCISPALLDAGLQVLGAAAISQIDGGSVMYCPTHFGAATLYCRPTGKVWLHATIEPRTTETASGSLRGAVALIDEEGRVCARLENIRMVPVGLTAGGNDASEPTTEGVTALSTRWQMIDPIPAVAGSQILDAMDPETWIILADRTGLGSAMASRLRRSGQRCLVIYAGSTSLKIDEETFECRWQDRDELRRLISLGLEGAAEAPARLVHLWSLDLDSTVDESLPAEFDWLTNTSVVDSVLTCVEGGEQPLPLLAATRRGHIVNRAPEDGTPFQTLTWGVIRNLGQQVRQLAPTLVDLDETGSPADDVDALLNEFLARSGHEVALRGMEAWTPILQVDDCDEQASRPLISSDVLSDPTAAFRLEIGASQSIEGVEATTVERTPVPAGHVEIEVAAAGVNFSDVLKTLGLYPRQDDAVVAIGLECVGTISAVGDDVDEFSVGDRVLALTQNAFGRWVHAPQHAIVRCPQEIDDLTAAGASVAYTTAIYSLLHLARLRSGDRVLIHSASGGLGHAAIQVAQQVGADIFVTAGSEQKRAHLRSLGVEHVFDSRTTDFADAILDCTNGEGVDVVLNSLGGEFVPRSLALLRPCGRFIDLAKTDAYQNPGLDRSRFNNNLAYFAVDMDQLYRTSPRVTGELMHEMLEYLPESKCPVASFSVADARSAFRLMGQRRHLGKLVLTAPKQTESAPSDDLFHAGTDYIIAGATGPFAQSWIDWMTTQGARQFTFASIANAAEFGEDRPACLDEEGCSVRFRDDLGSPEGSSLAEVVTTAINASAGVKALVFLSPALNSDSSLTSLPEHVAELWTLHQATLNGEISRFITLHPFIGSDGNSTLGPTLAAFADAVAADRWQLGLHSQSIALDLAEFDGELDGSDAEVETCSAETASRAAAAWNQVRERLETDDPAVTIANLAGERIQERFPHRLPAILSGLIQGPQGGQPTTEGVVGEVSLAANLRQNPPGDRKVVLLDHFVQMLARVTSQEASRIKPQASIRRLGLDSLMTMELKNSIEADLSISMNLSVLFQDPSIEQLARSSRLADPQRVVVTGMGAVTPHGLGCETLVEKLRAGQSGIRPIECIDTTGMPVGYAGDVKDFDAEAQLRRPLPNTRDRALKMAYAAGAEALRQAGLVDENDTRVQDDIGCVIGSGLGPCNEAEYAYGCFFTTGWKTMRPTTVPRVMFNSMASSLSIYFGLNGLSHVIASACASGGCAIGYGYQLIKHGASKAVLVGGTDSPLVPASFAAWTNLRVLARHEDPTKASRPFDRDRTGIVLSESAAMLVLESEASARERGATILGEVCGYGFSSDATHLTRPSLEGQVKAIRACLENGGLEPGEVDYINAHGTGTRANDETESVAIQSVFGSRGTDLPISSSKSMLGHAMGASSALEAIVCLLTIRDGVVIPTVNCENPEPDDIGLDFVPLASRRHNVRVAVSNSFGRGHRRQVCTFPYDHECDMSSERTSAKALVIHYSQSGDVAKTAETVSEVMQSHGVEVVRERLRPVHEFPFPWRRIGRFFNVMPECIYGLAGEIETPEFDADASYDVVVICYPVWFLAPSLPTVSFLRHEKSRVLDGANVVTFVVCRNMWTIASETMKRLLQQCGAVHRDNVAVTHQGPIWATFVSTPRLLLFGKRDRLWNLFPPGGIDDGAVARIRNLEIDPKKRNADPGGSRDAVKDWVLDYNGIETRHYAIDPETGKPTHTNAQMTAEAVRRLLERTHMSADEIQCLVCGTSSADQVIPSHAAMVHGELGCTPCELVSTTGVCCSGMSAFKYGYMNVLSGLTENAITTGSELASISFRASRFTPQVERAVNEFNQEPMLAFENEFLRWMLSDGAGAVLISDSPSDDSLSLRVDWIELKSYANSAETCMYFGGVKTADGGLESFRGIDDPMDLVGGGYLSLGQDVRVLRENLPRTVREIYLASQEKHALEPQEVDWFLPHYSSEGFREPLQQGLTEVDCDIPVDRWFTNLKSKGNTGSASIYIILEEFLDSGREESPGAGRATKRVLDGLRNGRSGVELVEEYKELGFRSALAGTLKDFEAPDLDRVYKRQMGRNGLIAMSAALEAIADARLEESLIRTPRCGVIIGNSGTYEETYQLVHQKHILKKKLTSFALPRAMASTVSANMSVALGTQGHCMTVSTACSGAATALTLAAQTIRLGLQDQIISGGVHLGSWEFDCLFDSLRVFSKREDHPTAASRPFHRDRDGLVPATAAGILVLENYDVAVNRGAPIYGEIIGYASNSDGAEMTTPSGEGSVRCMKLALEDAGVSPDEVDYINAHATGTQLGDTVEAQGIASVFGDRPYVSATKSMTGHEVAAAGATELIYTLLMMKHEFIAPTINLDAIDDACACIRHVPNEALSVGIRTALSNSFGFGGVNAALLVRKED</sequence>
<name>A0ABP0PT12_9DINO</name>
<dbReference type="InterPro" id="IPR020845">
    <property type="entry name" value="AMP-binding_CS"/>
</dbReference>
<evidence type="ECO:0000256" key="3">
    <source>
        <dbReference type="ARBA" id="ARBA00022450"/>
    </source>
</evidence>
<dbReference type="SMART" id="SM00829">
    <property type="entry name" value="PKS_ER"/>
    <property type="match status" value="1"/>
</dbReference>
<dbReference type="Pfam" id="PF00550">
    <property type="entry name" value="PP-binding"/>
    <property type="match status" value="1"/>
</dbReference>
<dbReference type="InterPro" id="IPR009081">
    <property type="entry name" value="PP-bd_ACP"/>
</dbReference>
<evidence type="ECO:0000256" key="10">
    <source>
        <dbReference type="ARBA" id="ARBA00023315"/>
    </source>
</evidence>
<evidence type="ECO:0000256" key="7">
    <source>
        <dbReference type="ARBA" id="ARBA00022857"/>
    </source>
</evidence>
<dbReference type="InterPro" id="IPR020807">
    <property type="entry name" value="PKS_DH"/>
</dbReference>
<dbReference type="InterPro" id="IPR013154">
    <property type="entry name" value="ADH-like_N"/>
</dbReference>
<dbReference type="Pfam" id="PF08240">
    <property type="entry name" value="ADH_N"/>
    <property type="match status" value="1"/>
</dbReference>
<dbReference type="Pfam" id="PF00501">
    <property type="entry name" value="AMP-binding"/>
    <property type="match status" value="1"/>
</dbReference>
<feature type="active site" description="Proton donor; for dehydratase activity" evidence="11">
    <location>
        <position position="1107"/>
    </location>
</feature>
<dbReference type="SUPFAM" id="SSF50129">
    <property type="entry name" value="GroES-like"/>
    <property type="match status" value="1"/>
</dbReference>
<dbReference type="InterPro" id="IPR029039">
    <property type="entry name" value="Flavoprotein-like_sf"/>
</dbReference>